<evidence type="ECO:0000313" key="1">
    <source>
        <dbReference type="EMBL" id="MCE2594645.1"/>
    </source>
</evidence>
<evidence type="ECO:0000313" key="2">
    <source>
        <dbReference type="Proteomes" id="UP001201273"/>
    </source>
</evidence>
<sequence>MNFDAAFYRAGRGGFSVRFGLERFVRKVLDHEKYHSELESFKFFAAVFLWEC</sequence>
<proteinExistence type="predicted"/>
<keyword evidence="2" id="KW-1185">Reference proteome</keyword>
<protein>
    <submittedName>
        <fullName evidence="1">Uncharacterized protein</fullName>
    </submittedName>
</protein>
<name>A0ABS8W8Q0_9GAMM</name>
<comment type="caution">
    <text evidence="1">The sequence shown here is derived from an EMBL/GenBank/DDBJ whole genome shotgun (WGS) entry which is preliminary data.</text>
</comment>
<organism evidence="1 2">
    <name type="scientific">Motilimonas cestriensis</name>
    <dbReference type="NCBI Taxonomy" id="2742685"/>
    <lineage>
        <taxon>Bacteria</taxon>
        <taxon>Pseudomonadati</taxon>
        <taxon>Pseudomonadota</taxon>
        <taxon>Gammaproteobacteria</taxon>
        <taxon>Alteromonadales</taxon>
        <taxon>Alteromonadales genera incertae sedis</taxon>
        <taxon>Motilimonas</taxon>
    </lineage>
</organism>
<accession>A0ABS8W8Q0</accession>
<dbReference type="EMBL" id="JAIMJA010000006">
    <property type="protein sequence ID" value="MCE2594645.1"/>
    <property type="molecule type" value="Genomic_DNA"/>
</dbReference>
<reference evidence="1 2" key="1">
    <citation type="journal article" date="2022" name="Environ. Microbiol. Rep.">
        <title>Eco-phylogenetic analyses reveal divergent evolution of vitamin B12 metabolism in the marine bacterial family 'Psychromonadaceae'.</title>
        <authorList>
            <person name="Jin X."/>
            <person name="Yang Y."/>
            <person name="Cao H."/>
            <person name="Gao B."/>
            <person name="Zhao Z."/>
        </authorList>
    </citation>
    <scope>NUCLEOTIDE SEQUENCE [LARGE SCALE GENOMIC DNA]</scope>
    <source>
        <strain evidence="1 2">MKS20</strain>
    </source>
</reference>
<dbReference type="RefSeq" id="WP_233052178.1">
    <property type="nucleotide sequence ID" value="NZ_JAIMJA010000006.1"/>
</dbReference>
<gene>
    <name evidence="1" type="ORF">K6Y31_07435</name>
</gene>
<dbReference type="Proteomes" id="UP001201273">
    <property type="component" value="Unassembled WGS sequence"/>
</dbReference>